<organism evidence="1 2">
    <name type="scientific">Ixodes persulcatus</name>
    <name type="common">Taiga tick</name>
    <dbReference type="NCBI Taxonomy" id="34615"/>
    <lineage>
        <taxon>Eukaryota</taxon>
        <taxon>Metazoa</taxon>
        <taxon>Ecdysozoa</taxon>
        <taxon>Arthropoda</taxon>
        <taxon>Chelicerata</taxon>
        <taxon>Arachnida</taxon>
        <taxon>Acari</taxon>
        <taxon>Parasitiformes</taxon>
        <taxon>Ixodida</taxon>
        <taxon>Ixodoidea</taxon>
        <taxon>Ixodidae</taxon>
        <taxon>Ixodinae</taxon>
        <taxon>Ixodes</taxon>
    </lineage>
</organism>
<evidence type="ECO:0000313" key="2">
    <source>
        <dbReference type="Proteomes" id="UP000805193"/>
    </source>
</evidence>
<sequence>MGIAFTHRVVLTAKSLDSVLMSTHLTVLPAINDPAVTVTRRLPEGLLVAEFPSLSGVVPGWWHCASFEQGGRTLCRCTTPGSAAGQGSVVVPDSGGACTLARLALVLSPETPSGKPLAAVLRPSLLPAMAPPNAAPCKVALLSVASAWVPGNAGDAGSGQRLASRLDLGPWPAVLLPAGPGVYILELELPGAKCNPGARGLALLNLLDFVRRRGGEPPEKATSGSGSLERSVRVACVDLERTLAESGPLEAYRSWRSSLGTALPVA</sequence>
<comment type="caution">
    <text evidence="1">The sequence shown here is derived from an EMBL/GenBank/DDBJ whole genome shotgun (WGS) entry which is preliminary data.</text>
</comment>
<reference evidence="1 2" key="1">
    <citation type="journal article" date="2020" name="Cell">
        <title>Large-Scale Comparative Analyses of Tick Genomes Elucidate Their Genetic Diversity and Vector Capacities.</title>
        <authorList>
            <consortium name="Tick Genome and Microbiome Consortium (TIGMIC)"/>
            <person name="Jia N."/>
            <person name="Wang J."/>
            <person name="Shi W."/>
            <person name="Du L."/>
            <person name="Sun Y."/>
            <person name="Zhan W."/>
            <person name="Jiang J.F."/>
            <person name="Wang Q."/>
            <person name="Zhang B."/>
            <person name="Ji P."/>
            <person name="Bell-Sakyi L."/>
            <person name="Cui X.M."/>
            <person name="Yuan T.T."/>
            <person name="Jiang B.G."/>
            <person name="Yang W.F."/>
            <person name="Lam T.T."/>
            <person name="Chang Q.C."/>
            <person name="Ding S.J."/>
            <person name="Wang X.J."/>
            <person name="Zhu J.G."/>
            <person name="Ruan X.D."/>
            <person name="Zhao L."/>
            <person name="Wei J.T."/>
            <person name="Ye R.Z."/>
            <person name="Que T.C."/>
            <person name="Du C.H."/>
            <person name="Zhou Y.H."/>
            <person name="Cheng J.X."/>
            <person name="Dai P.F."/>
            <person name="Guo W.B."/>
            <person name="Han X.H."/>
            <person name="Huang E.J."/>
            <person name="Li L.F."/>
            <person name="Wei W."/>
            <person name="Gao Y.C."/>
            <person name="Liu J.Z."/>
            <person name="Shao H.Z."/>
            <person name="Wang X."/>
            <person name="Wang C.C."/>
            <person name="Yang T.C."/>
            <person name="Huo Q.B."/>
            <person name="Li W."/>
            <person name="Chen H.Y."/>
            <person name="Chen S.E."/>
            <person name="Zhou L.G."/>
            <person name="Ni X.B."/>
            <person name="Tian J.H."/>
            <person name="Sheng Y."/>
            <person name="Liu T."/>
            <person name="Pan Y.S."/>
            <person name="Xia L.Y."/>
            <person name="Li J."/>
            <person name="Zhao F."/>
            <person name="Cao W.C."/>
        </authorList>
    </citation>
    <scope>NUCLEOTIDE SEQUENCE [LARGE SCALE GENOMIC DNA]</scope>
    <source>
        <strain evidence="1">Iper-2018</strain>
    </source>
</reference>
<accession>A0AC60QD49</accession>
<name>A0AC60QD49_IXOPE</name>
<keyword evidence="2" id="KW-1185">Reference proteome</keyword>
<protein>
    <submittedName>
        <fullName evidence="1">Uncharacterized protein</fullName>
    </submittedName>
</protein>
<dbReference type="EMBL" id="JABSTQ010009183">
    <property type="protein sequence ID" value="KAG0431964.1"/>
    <property type="molecule type" value="Genomic_DNA"/>
</dbReference>
<gene>
    <name evidence="1" type="ORF">HPB47_021278</name>
</gene>
<proteinExistence type="predicted"/>
<evidence type="ECO:0000313" key="1">
    <source>
        <dbReference type="EMBL" id="KAG0431964.1"/>
    </source>
</evidence>
<dbReference type="Proteomes" id="UP000805193">
    <property type="component" value="Unassembled WGS sequence"/>
</dbReference>